<dbReference type="InterPro" id="IPR007969">
    <property type="entry name" value="DUF732"/>
</dbReference>
<dbReference type="PROSITE" id="PS51318">
    <property type="entry name" value="TAT"/>
    <property type="match status" value="1"/>
</dbReference>
<accession>A0AAE4QY31</accession>
<comment type="caution">
    <text evidence="3">The sequence shown here is derived from an EMBL/GenBank/DDBJ whole genome shotgun (WGS) entry which is preliminary data.</text>
</comment>
<gene>
    <name evidence="3" type="ORF">R3P82_15035</name>
</gene>
<reference evidence="3" key="1">
    <citation type="submission" date="2023-10" db="EMBL/GenBank/DDBJ databases">
        <title>Development of a sustainable strategy for remediation of hydrocarbon-contaminated territories based on the waste exchange concept.</title>
        <authorList>
            <person name="Krivoruchko A."/>
        </authorList>
    </citation>
    <scope>NUCLEOTIDE SEQUENCE</scope>
    <source>
        <strain evidence="3">IEGM 1175</strain>
    </source>
</reference>
<organism evidence="3 4">
    <name type="scientific">Dietzia maris</name>
    <dbReference type="NCBI Taxonomy" id="37915"/>
    <lineage>
        <taxon>Bacteria</taxon>
        <taxon>Bacillati</taxon>
        <taxon>Actinomycetota</taxon>
        <taxon>Actinomycetes</taxon>
        <taxon>Mycobacteriales</taxon>
        <taxon>Dietziaceae</taxon>
        <taxon>Dietzia</taxon>
    </lineage>
</organism>
<feature type="region of interest" description="Disordered" evidence="1">
    <location>
        <begin position="30"/>
        <end position="60"/>
    </location>
</feature>
<dbReference type="RefSeq" id="WP_317470875.1">
    <property type="nucleotide sequence ID" value="NZ_JAWLKJ010000003.1"/>
</dbReference>
<proteinExistence type="predicted"/>
<dbReference type="PROSITE" id="PS51257">
    <property type="entry name" value="PROKAR_LIPOPROTEIN"/>
    <property type="match status" value="1"/>
</dbReference>
<dbReference type="AlphaFoldDB" id="A0AAE4QY31"/>
<evidence type="ECO:0000313" key="3">
    <source>
        <dbReference type="EMBL" id="MDV6300421.1"/>
    </source>
</evidence>
<evidence type="ECO:0000256" key="1">
    <source>
        <dbReference type="SAM" id="MobiDB-lite"/>
    </source>
</evidence>
<feature type="compositionally biased region" description="Basic and acidic residues" evidence="1">
    <location>
        <begin position="50"/>
        <end position="59"/>
    </location>
</feature>
<feature type="domain" description="DUF732" evidence="2">
    <location>
        <begin position="60"/>
        <end position="138"/>
    </location>
</feature>
<evidence type="ECO:0000313" key="4">
    <source>
        <dbReference type="Proteomes" id="UP001185873"/>
    </source>
</evidence>
<protein>
    <submittedName>
        <fullName evidence="3">DUF732 domain-containing protein</fullName>
    </submittedName>
</protein>
<dbReference type="InterPro" id="IPR006311">
    <property type="entry name" value="TAT_signal"/>
</dbReference>
<dbReference type="Pfam" id="PF05305">
    <property type="entry name" value="DUF732"/>
    <property type="match status" value="1"/>
</dbReference>
<dbReference type="EMBL" id="JAWLKJ010000003">
    <property type="protein sequence ID" value="MDV6300421.1"/>
    <property type="molecule type" value="Genomic_DNA"/>
</dbReference>
<name>A0AAE4QY31_9ACTN</name>
<sequence>MTHTRSRVLAASALIAVAAAGGCGTRAEAPVDSVSSVAEPRPVTSAQTGARDRPDPRTDDEQEFLAELSGFGLPTEMTAVTTIEVGAGICGGIADGADDETILERIRPLTSAIAAQDPDLDTAEVGRAIVDASRTHLCH</sequence>
<dbReference type="Proteomes" id="UP001185873">
    <property type="component" value="Unassembled WGS sequence"/>
</dbReference>
<evidence type="ECO:0000259" key="2">
    <source>
        <dbReference type="Pfam" id="PF05305"/>
    </source>
</evidence>